<dbReference type="PANTHER" id="PTHR20883">
    <property type="entry name" value="PHYTANOYL-COA DIOXYGENASE DOMAIN CONTAINING 1"/>
    <property type="match status" value="1"/>
</dbReference>
<dbReference type="InterPro" id="IPR008775">
    <property type="entry name" value="Phytyl_CoA_dOase-like"/>
</dbReference>
<proteinExistence type="predicted"/>
<evidence type="ECO:0000313" key="1">
    <source>
        <dbReference type="EMBL" id="SVA31028.1"/>
    </source>
</evidence>
<protein>
    <recommendedName>
        <fullName evidence="2">Fe2OG dioxygenase domain-containing protein</fullName>
    </recommendedName>
</protein>
<dbReference type="EMBL" id="UINC01007031">
    <property type="protein sequence ID" value="SVA31028.1"/>
    <property type="molecule type" value="Genomic_DNA"/>
</dbReference>
<gene>
    <name evidence="1" type="ORF">METZ01_LOCUS83882</name>
</gene>
<accession>A0A381UTS3</accession>
<organism evidence="1">
    <name type="scientific">marine metagenome</name>
    <dbReference type="NCBI Taxonomy" id="408172"/>
    <lineage>
        <taxon>unclassified sequences</taxon>
        <taxon>metagenomes</taxon>
        <taxon>ecological metagenomes</taxon>
    </lineage>
</organism>
<name>A0A381UTS3_9ZZZZ</name>
<dbReference type="AlphaFoldDB" id="A0A381UTS3"/>
<evidence type="ECO:0008006" key="2">
    <source>
        <dbReference type="Google" id="ProtNLM"/>
    </source>
</evidence>
<dbReference type="Gene3D" id="2.60.120.620">
    <property type="entry name" value="q2cbj1_9rhob like domain"/>
    <property type="match status" value="1"/>
</dbReference>
<dbReference type="Pfam" id="PF05721">
    <property type="entry name" value="PhyH"/>
    <property type="match status" value="1"/>
</dbReference>
<dbReference type="GO" id="GO:0046872">
    <property type="term" value="F:metal ion binding"/>
    <property type="evidence" value="ECO:0007669"/>
    <property type="project" value="UniProtKB-ARBA"/>
</dbReference>
<sequence length="241" mass="27657">MQNPNYNKISNNLLKNFSKKGYVILNDILETYEVDFLRKICDELLLEPCKDNFVSEGKNINKGNNRRFLSHRHQDFTQLSNFLLSDSMKLLLVNFIGKSSYLFNEQFVVKGANSSSSFGWHQDSAYIPFDHKPYLTIWIALDDITSLNGPLCIISRNIERMTLVKHKWDNNAKELVGYHGKNIGIPIEVSSGSMIIFSSLTMHRSDANKSLNPRRAYVAQYSSEPIIDPDSGEMRRFATHL</sequence>
<dbReference type="SUPFAM" id="SSF51197">
    <property type="entry name" value="Clavaminate synthase-like"/>
    <property type="match status" value="1"/>
</dbReference>
<dbReference type="PANTHER" id="PTHR20883:SF48">
    <property type="entry name" value="ECTOINE DIOXYGENASE"/>
    <property type="match status" value="1"/>
</dbReference>
<dbReference type="GO" id="GO:0016491">
    <property type="term" value="F:oxidoreductase activity"/>
    <property type="evidence" value="ECO:0007669"/>
    <property type="project" value="UniProtKB-ARBA"/>
</dbReference>
<reference evidence="1" key="1">
    <citation type="submission" date="2018-05" db="EMBL/GenBank/DDBJ databases">
        <authorList>
            <person name="Lanie J.A."/>
            <person name="Ng W.-L."/>
            <person name="Kazmierczak K.M."/>
            <person name="Andrzejewski T.M."/>
            <person name="Davidsen T.M."/>
            <person name="Wayne K.J."/>
            <person name="Tettelin H."/>
            <person name="Glass J.I."/>
            <person name="Rusch D."/>
            <person name="Podicherti R."/>
            <person name="Tsui H.-C.T."/>
            <person name="Winkler M.E."/>
        </authorList>
    </citation>
    <scope>NUCLEOTIDE SEQUENCE</scope>
</reference>